<evidence type="ECO:0000313" key="2">
    <source>
        <dbReference type="Proteomes" id="UP000026962"/>
    </source>
</evidence>
<dbReference type="Gramene" id="OPUNC03G16530.1">
    <property type="protein sequence ID" value="OPUNC03G16530.1"/>
    <property type="gene ID" value="OPUNC03G16530"/>
</dbReference>
<reference evidence="1" key="2">
    <citation type="submission" date="2018-05" db="EMBL/GenBank/DDBJ databases">
        <title>OpunRS2 (Oryza punctata Reference Sequence Version 2).</title>
        <authorList>
            <person name="Zhang J."/>
            <person name="Kudrna D."/>
            <person name="Lee S."/>
            <person name="Talag J."/>
            <person name="Welchert J."/>
            <person name="Wing R.A."/>
        </authorList>
    </citation>
    <scope>NUCLEOTIDE SEQUENCE [LARGE SCALE GENOMIC DNA]</scope>
</reference>
<dbReference type="AlphaFoldDB" id="A0A0E0KDM7"/>
<protein>
    <submittedName>
        <fullName evidence="1">Uncharacterized protein</fullName>
    </submittedName>
</protein>
<dbReference type="Proteomes" id="UP000026962">
    <property type="component" value="Chromosome 3"/>
</dbReference>
<proteinExistence type="predicted"/>
<keyword evidence="2" id="KW-1185">Reference proteome</keyword>
<dbReference type="HOGENOM" id="CLU_2762202_0_0_1"/>
<sequence>MTMKRTLQALVEATQRGLREEEAAAATLGGRGASCADPIEAAAMASLLASQPASQPAAVTTAPSSFVAAI</sequence>
<dbReference type="EnsemblPlants" id="OPUNC03G16530.1">
    <property type="protein sequence ID" value="OPUNC03G16530.1"/>
    <property type="gene ID" value="OPUNC03G16530"/>
</dbReference>
<name>A0A0E0KDM7_ORYPU</name>
<organism evidence="1">
    <name type="scientific">Oryza punctata</name>
    <name type="common">Red rice</name>
    <dbReference type="NCBI Taxonomy" id="4537"/>
    <lineage>
        <taxon>Eukaryota</taxon>
        <taxon>Viridiplantae</taxon>
        <taxon>Streptophyta</taxon>
        <taxon>Embryophyta</taxon>
        <taxon>Tracheophyta</taxon>
        <taxon>Spermatophyta</taxon>
        <taxon>Magnoliopsida</taxon>
        <taxon>Liliopsida</taxon>
        <taxon>Poales</taxon>
        <taxon>Poaceae</taxon>
        <taxon>BOP clade</taxon>
        <taxon>Oryzoideae</taxon>
        <taxon>Oryzeae</taxon>
        <taxon>Oryzinae</taxon>
        <taxon>Oryza</taxon>
    </lineage>
</organism>
<evidence type="ECO:0000313" key="1">
    <source>
        <dbReference type="EnsemblPlants" id="OPUNC03G16530.1"/>
    </source>
</evidence>
<reference evidence="1" key="1">
    <citation type="submission" date="2015-04" db="UniProtKB">
        <authorList>
            <consortium name="EnsemblPlants"/>
        </authorList>
    </citation>
    <scope>IDENTIFICATION</scope>
</reference>
<accession>A0A0E0KDM7</accession>